<keyword evidence="8" id="KW-0406">Ion transport</keyword>
<feature type="non-terminal residue" evidence="15">
    <location>
        <position position="239"/>
    </location>
</feature>
<keyword evidence="7" id="KW-1278">Translocase</keyword>
<dbReference type="InterPro" id="IPR000194">
    <property type="entry name" value="ATPase_F1/V1/A1_a/bsu_nucl-bd"/>
</dbReference>
<feature type="domain" description="ATPase F1/V1/A1 complex alpha/beta subunit N-terminal" evidence="14">
    <location>
        <begin position="29"/>
        <end position="93"/>
    </location>
</feature>
<dbReference type="InterPro" id="IPR036121">
    <property type="entry name" value="ATPase_F1/V1/A1_a/bsu_N_sf"/>
</dbReference>
<proteinExistence type="inferred from homology"/>
<keyword evidence="3" id="KW-0813">Transport</keyword>
<comment type="subcellular location">
    <subcellularLocation>
        <location evidence="1">Membrane</location>
    </subcellularLocation>
</comment>
<keyword evidence="6" id="KW-0067">ATP-binding</keyword>
<dbReference type="GO" id="GO:0005524">
    <property type="term" value="F:ATP binding"/>
    <property type="evidence" value="ECO:0007669"/>
    <property type="project" value="UniProtKB-KW"/>
</dbReference>
<sequence>MSSSTKDFVVEQLKKQIAEFKADVTKQLVGKVVEIGDGIARVSGLSDVMASEMVEFSKGEIGVALNLEEDRVGIMILGEYKNIKEGDEVKSTGKILSIPVSEEMIGRVINPLGIAVDGKGDITAKKYYPVEKIAPGVISRKSVNQPVQTGIKAIDAMIPIGRGQRELIIGDRQTGKTAIAIDTIINQKGQNMKCIYVAIGQKESKIARIVGELEKRGAMEYTTVVVAGASDSAALSFIS</sequence>
<evidence type="ECO:0000256" key="2">
    <source>
        <dbReference type="ARBA" id="ARBA00008936"/>
    </source>
</evidence>
<evidence type="ECO:0000256" key="11">
    <source>
        <dbReference type="ARBA" id="ARBA00023310"/>
    </source>
</evidence>
<keyword evidence="10" id="KW-0139">CF(1)</keyword>
<protein>
    <submittedName>
        <fullName evidence="15">ATP synthase subunit alpha</fullName>
    </submittedName>
</protein>
<dbReference type="Proteomes" id="UP000034137">
    <property type="component" value="Unassembled WGS sequence"/>
</dbReference>
<comment type="similarity">
    <text evidence="2">Belongs to the ATPase alpha/beta chains family.</text>
</comment>
<dbReference type="Pfam" id="PF00006">
    <property type="entry name" value="ATP-synt_ab"/>
    <property type="match status" value="1"/>
</dbReference>
<keyword evidence="11" id="KW-0066">ATP synthesis</keyword>
<evidence type="ECO:0000256" key="12">
    <source>
        <dbReference type="ARBA" id="ARBA00026013"/>
    </source>
</evidence>
<reference evidence="15 16" key="1">
    <citation type="journal article" date="2015" name="Nature">
        <title>rRNA introns, odd ribosomes, and small enigmatic genomes across a large radiation of phyla.</title>
        <authorList>
            <person name="Brown C.T."/>
            <person name="Hug L.A."/>
            <person name="Thomas B.C."/>
            <person name="Sharon I."/>
            <person name="Castelle C.J."/>
            <person name="Singh A."/>
            <person name="Wilkins M.J."/>
            <person name="Williams K.H."/>
            <person name="Banfield J.F."/>
        </authorList>
    </citation>
    <scope>NUCLEOTIDE SEQUENCE [LARGE SCALE GENOMIC DNA]</scope>
</reference>
<dbReference type="InterPro" id="IPR023366">
    <property type="entry name" value="ATP_synth_asu-like_sf"/>
</dbReference>
<dbReference type="InterPro" id="IPR004100">
    <property type="entry name" value="ATPase_F1/V1/A1_a/bsu_N"/>
</dbReference>
<evidence type="ECO:0000313" key="16">
    <source>
        <dbReference type="Proteomes" id="UP000034137"/>
    </source>
</evidence>
<evidence type="ECO:0000259" key="14">
    <source>
        <dbReference type="Pfam" id="PF02874"/>
    </source>
</evidence>
<dbReference type="CDD" id="cd18116">
    <property type="entry name" value="ATP-synt_F1_alpha_N"/>
    <property type="match status" value="1"/>
</dbReference>
<dbReference type="Gene3D" id="3.40.50.300">
    <property type="entry name" value="P-loop containing nucleotide triphosphate hydrolases"/>
    <property type="match status" value="1"/>
</dbReference>
<dbReference type="SUPFAM" id="SSF50615">
    <property type="entry name" value="N-terminal domain of alpha and beta subunits of F1 ATP synthase"/>
    <property type="match status" value="1"/>
</dbReference>
<evidence type="ECO:0000256" key="6">
    <source>
        <dbReference type="ARBA" id="ARBA00022840"/>
    </source>
</evidence>
<gene>
    <name evidence="15" type="ORF">UT64_C0018G0019</name>
</gene>
<evidence type="ECO:0000259" key="13">
    <source>
        <dbReference type="Pfam" id="PF00006"/>
    </source>
</evidence>
<evidence type="ECO:0000256" key="7">
    <source>
        <dbReference type="ARBA" id="ARBA00022967"/>
    </source>
</evidence>
<keyword evidence="4" id="KW-0547">Nucleotide-binding</keyword>
<evidence type="ECO:0000313" key="15">
    <source>
        <dbReference type="EMBL" id="KKR32956.1"/>
    </source>
</evidence>
<keyword evidence="9" id="KW-0472">Membrane</keyword>
<name>A0A0G0Q6I1_9BACT</name>
<evidence type="ECO:0000256" key="9">
    <source>
        <dbReference type="ARBA" id="ARBA00023136"/>
    </source>
</evidence>
<comment type="subunit">
    <text evidence="12">F-type ATPases have 2 components, CF(1) - the catalytic core - and CF(0) - the membrane proton channel. CF(1) has five subunits: alpha(3), beta(3), gamma(1), delta(1), epsilon(1). CF(0) has four main subunits: a(1), b(1), b'(1) and c(9-12).</text>
</comment>
<dbReference type="GO" id="GO:0046933">
    <property type="term" value="F:proton-transporting ATP synthase activity, rotational mechanism"/>
    <property type="evidence" value="ECO:0007669"/>
    <property type="project" value="InterPro"/>
</dbReference>
<dbReference type="GO" id="GO:0045259">
    <property type="term" value="C:proton-transporting ATP synthase complex"/>
    <property type="evidence" value="ECO:0007669"/>
    <property type="project" value="UniProtKB-KW"/>
</dbReference>
<dbReference type="SUPFAM" id="SSF52540">
    <property type="entry name" value="P-loop containing nucleoside triphosphate hydrolases"/>
    <property type="match status" value="1"/>
</dbReference>
<keyword evidence="5" id="KW-0375">Hydrogen ion transport</keyword>
<comment type="caution">
    <text evidence="15">The sequence shown here is derived from an EMBL/GenBank/DDBJ whole genome shotgun (WGS) entry which is preliminary data.</text>
</comment>
<organism evidence="15 16">
    <name type="scientific">Candidatus Falkowbacteria bacterium GW2011_GWF2_39_8</name>
    <dbReference type="NCBI Taxonomy" id="1618642"/>
    <lineage>
        <taxon>Bacteria</taxon>
        <taxon>Candidatus Falkowiibacteriota</taxon>
    </lineage>
</organism>
<dbReference type="InterPro" id="IPR027417">
    <property type="entry name" value="P-loop_NTPase"/>
</dbReference>
<evidence type="ECO:0000256" key="3">
    <source>
        <dbReference type="ARBA" id="ARBA00022448"/>
    </source>
</evidence>
<evidence type="ECO:0000256" key="10">
    <source>
        <dbReference type="ARBA" id="ARBA00023196"/>
    </source>
</evidence>
<dbReference type="PANTHER" id="PTHR48082:SF2">
    <property type="entry name" value="ATP SYNTHASE SUBUNIT ALPHA, MITOCHONDRIAL"/>
    <property type="match status" value="1"/>
</dbReference>
<dbReference type="GO" id="GO:0043531">
    <property type="term" value="F:ADP binding"/>
    <property type="evidence" value="ECO:0007669"/>
    <property type="project" value="TreeGrafter"/>
</dbReference>
<dbReference type="FunFam" id="2.40.30.20:FF:000001">
    <property type="entry name" value="ATP synthase subunit alpha"/>
    <property type="match status" value="1"/>
</dbReference>
<evidence type="ECO:0000256" key="5">
    <source>
        <dbReference type="ARBA" id="ARBA00022781"/>
    </source>
</evidence>
<evidence type="ECO:0000256" key="1">
    <source>
        <dbReference type="ARBA" id="ARBA00004370"/>
    </source>
</evidence>
<dbReference type="Pfam" id="PF02874">
    <property type="entry name" value="ATP-synt_ab_N"/>
    <property type="match status" value="1"/>
</dbReference>
<dbReference type="Gene3D" id="2.40.30.20">
    <property type="match status" value="1"/>
</dbReference>
<dbReference type="EMBL" id="LBXO01000018">
    <property type="protein sequence ID" value="KKR32956.1"/>
    <property type="molecule type" value="Genomic_DNA"/>
</dbReference>
<dbReference type="PANTHER" id="PTHR48082">
    <property type="entry name" value="ATP SYNTHASE SUBUNIT ALPHA, MITOCHONDRIAL"/>
    <property type="match status" value="1"/>
</dbReference>
<feature type="domain" description="ATPase F1/V1/A1 complex alpha/beta subunit nucleotide-binding" evidence="13">
    <location>
        <begin position="150"/>
        <end position="237"/>
    </location>
</feature>
<evidence type="ECO:0000256" key="8">
    <source>
        <dbReference type="ARBA" id="ARBA00023065"/>
    </source>
</evidence>
<evidence type="ECO:0000256" key="4">
    <source>
        <dbReference type="ARBA" id="ARBA00022741"/>
    </source>
</evidence>
<dbReference type="AlphaFoldDB" id="A0A0G0Q6I1"/>
<dbReference type="InterPro" id="IPR005294">
    <property type="entry name" value="ATP_synth_F1_asu"/>
</dbReference>
<dbReference type="FunFam" id="3.40.50.300:FF:002432">
    <property type="entry name" value="ATP synthase subunit alpha, mitochondrial"/>
    <property type="match status" value="1"/>
</dbReference>
<accession>A0A0G0Q6I1</accession>